<reference evidence="1" key="1">
    <citation type="submission" date="2022-06" db="EMBL/GenBank/DDBJ databases">
        <title>Novel species in genus Dyadobacter.</title>
        <authorList>
            <person name="Ma C."/>
        </authorList>
    </citation>
    <scope>NUCLEOTIDE SEQUENCE</scope>
    <source>
        <strain evidence="1">CY22</strain>
    </source>
</reference>
<gene>
    <name evidence="1" type="ORF">NFI80_01520</name>
</gene>
<dbReference type="EMBL" id="CP098805">
    <property type="protein sequence ID" value="USJ31424.1"/>
    <property type="molecule type" value="Genomic_DNA"/>
</dbReference>
<evidence type="ECO:0000313" key="2">
    <source>
        <dbReference type="Proteomes" id="UP001055420"/>
    </source>
</evidence>
<sequence length="67" mass="7422">MKNQFLIDLDVIDLTDEQRAAVVSALHKAASNELARFTLEKKIILIPLELNSKGEGHGGRLGYVGRF</sequence>
<evidence type="ECO:0000313" key="1">
    <source>
        <dbReference type="EMBL" id="USJ31424.1"/>
    </source>
</evidence>
<protein>
    <recommendedName>
        <fullName evidence="3">Tautomerase-like protein</fullName>
    </recommendedName>
</protein>
<keyword evidence="2" id="KW-1185">Reference proteome</keyword>
<organism evidence="1 2">
    <name type="scientific">Dyadobacter chenhuakuii</name>
    <dbReference type="NCBI Taxonomy" id="2909339"/>
    <lineage>
        <taxon>Bacteria</taxon>
        <taxon>Pseudomonadati</taxon>
        <taxon>Bacteroidota</taxon>
        <taxon>Cytophagia</taxon>
        <taxon>Cytophagales</taxon>
        <taxon>Spirosomataceae</taxon>
        <taxon>Dyadobacter</taxon>
    </lineage>
</organism>
<name>A0ABY4XLV4_9BACT</name>
<proteinExistence type="predicted"/>
<evidence type="ECO:0008006" key="3">
    <source>
        <dbReference type="Google" id="ProtNLM"/>
    </source>
</evidence>
<dbReference type="RefSeq" id="WP_235164465.1">
    <property type="nucleotide sequence ID" value="NZ_CP098805.1"/>
</dbReference>
<accession>A0ABY4XLV4</accession>
<dbReference type="Proteomes" id="UP001055420">
    <property type="component" value="Chromosome"/>
</dbReference>